<feature type="signal peptide" evidence="18">
    <location>
        <begin position="1"/>
        <end position="18"/>
    </location>
</feature>
<feature type="active site" description="Nucleophile" evidence="16">
    <location>
        <position position="72"/>
    </location>
</feature>
<comment type="catalytic activity">
    <reaction evidence="13">
        <text>1D-myo-inositol hexakisphosphate + H2O = 1D-myo-inositol 1,2,4,5,6-pentakisphosphate + phosphate</text>
        <dbReference type="Rhea" id="RHEA:16989"/>
        <dbReference type="ChEBI" id="CHEBI:15377"/>
        <dbReference type="ChEBI" id="CHEBI:43474"/>
        <dbReference type="ChEBI" id="CHEBI:57798"/>
        <dbReference type="ChEBI" id="CHEBI:58130"/>
        <dbReference type="EC" id="3.1.3.8"/>
    </reaction>
    <physiologicalReaction direction="left-to-right" evidence="13">
        <dbReference type="Rhea" id="RHEA:16990"/>
    </physiologicalReaction>
</comment>
<dbReference type="PROSITE" id="PS00616">
    <property type="entry name" value="HIS_ACID_PHOSPHAT_1"/>
    <property type="match status" value="1"/>
</dbReference>
<keyword evidence="4" id="KW-0378">Hydrolase</keyword>
<dbReference type="PROSITE" id="PS00778">
    <property type="entry name" value="HIS_ACID_PHOSPHAT_2"/>
    <property type="match status" value="1"/>
</dbReference>
<organism evidence="19 20">
    <name type="scientific">Botryobasidium botryosum (strain FD-172 SS1)</name>
    <dbReference type="NCBI Taxonomy" id="930990"/>
    <lineage>
        <taxon>Eukaryota</taxon>
        <taxon>Fungi</taxon>
        <taxon>Dikarya</taxon>
        <taxon>Basidiomycota</taxon>
        <taxon>Agaricomycotina</taxon>
        <taxon>Agaricomycetes</taxon>
        <taxon>Cantharellales</taxon>
        <taxon>Botryobasidiaceae</taxon>
        <taxon>Botryobasidium</taxon>
    </lineage>
</organism>
<feature type="disulfide bond" evidence="17">
    <location>
        <begin position="61"/>
        <end position="397"/>
    </location>
</feature>
<feature type="chain" id="PRO_5001641262" description="Phytase A" evidence="18">
    <location>
        <begin position="19"/>
        <end position="461"/>
    </location>
</feature>
<proteinExistence type="predicted"/>
<dbReference type="GO" id="GO:0003993">
    <property type="term" value="F:acid phosphatase activity"/>
    <property type="evidence" value="ECO:0007669"/>
    <property type="project" value="TreeGrafter"/>
</dbReference>
<evidence type="ECO:0000256" key="15">
    <source>
        <dbReference type="ARBA" id="ARBA00044262"/>
    </source>
</evidence>
<sequence length="461" mass="50543">MAAVSILLYSILIAHAVAVVPQINFRLDTAPTLLPPSIARNLGPYAPYFNATTYVPPPSSCVVTQVNILERHGARYPTQGTSDDAQATISKIKKIGVKVDSPLAFIASYEWDLGVEDLLNFGAQESYDAGAIAYQRYPSLFSTFSGQIPFVRSTSLPRCVNSATNWTKGFEEASGRSFTFPPLLQIPKKDYNNTLDNENCLACTDDIAIANRDEFANHNFVNLASRLSAFLDPSYLMGGTRMLEVTDVINLMEMCAFDTVAKEKKSPFCDIFEDGDWPMLEYYLDLNKFYGSGYGNPLGPIQGVGYINELLARLTGNPVKDDTNTNRTLTSDPKTFPFDRPMYANFSHDNQITAIVSAMGLFHDADLPTRTIDRERTWVSSAIIPFAGRMVVERLTCDAGGEANVRVLVNDAVQSLDFCEGVTEDGLCTLAAFVESQSFATSGGDGNWDACFATPAKSHQT</sequence>
<comment type="subunit">
    <text evidence="2">Monomer.</text>
</comment>
<evidence type="ECO:0000313" key="19">
    <source>
        <dbReference type="EMBL" id="KDQ13675.1"/>
    </source>
</evidence>
<feature type="active site" description="Proton donor" evidence="16">
    <location>
        <position position="349"/>
    </location>
</feature>
<keyword evidence="3" id="KW-0964">Secreted</keyword>
<dbReference type="InterPro" id="IPR029033">
    <property type="entry name" value="His_PPase_superfam"/>
</dbReference>
<evidence type="ECO:0000256" key="3">
    <source>
        <dbReference type="ARBA" id="ARBA00022525"/>
    </source>
</evidence>
<dbReference type="CDD" id="cd07061">
    <property type="entry name" value="HP_HAP_like"/>
    <property type="match status" value="1"/>
</dbReference>
<comment type="catalytic activity">
    <reaction evidence="10">
        <text>1D-myo-inositol 1,2-bisphosphate + H2O = 1D-myo-inositol 2-phosphate + phosphate</text>
        <dbReference type="Rhea" id="RHEA:77135"/>
        <dbReference type="ChEBI" id="CHEBI:15377"/>
        <dbReference type="ChEBI" id="CHEBI:43474"/>
        <dbReference type="ChEBI" id="CHEBI:84142"/>
        <dbReference type="ChEBI" id="CHEBI:195539"/>
    </reaction>
    <physiologicalReaction direction="left-to-right" evidence="10">
        <dbReference type="Rhea" id="RHEA:77136"/>
    </physiologicalReaction>
</comment>
<evidence type="ECO:0000256" key="9">
    <source>
        <dbReference type="ARBA" id="ARBA00043670"/>
    </source>
</evidence>
<dbReference type="EMBL" id="KL198042">
    <property type="protein sequence ID" value="KDQ13675.1"/>
    <property type="molecule type" value="Genomic_DNA"/>
</dbReference>
<dbReference type="GO" id="GO:0005576">
    <property type="term" value="C:extracellular region"/>
    <property type="evidence" value="ECO:0007669"/>
    <property type="project" value="UniProtKB-SubCell"/>
</dbReference>
<reference evidence="20" key="1">
    <citation type="journal article" date="2014" name="Proc. Natl. Acad. Sci. U.S.A.">
        <title>Extensive sampling of basidiomycete genomes demonstrates inadequacy of the white-rot/brown-rot paradigm for wood decay fungi.</title>
        <authorList>
            <person name="Riley R."/>
            <person name="Salamov A.A."/>
            <person name="Brown D.W."/>
            <person name="Nagy L.G."/>
            <person name="Floudas D."/>
            <person name="Held B.W."/>
            <person name="Levasseur A."/>
            <person name="Lombard V."/>
            <person name="Morin E."/>
            <person name="Otillar R."/>
            <person name="Lindquist E.A."/>
            <person name="Sun H."/>
            <person name="LaButti K.M."/>
            <person name="Schmutz J."/>
            <person name="Jabbour D."/>
            <person name="Luo H."/>
            <person name="Baker S.E."/>
            <person name="Pisabarro A.G."/>
            <person name="Walton J.D."/>
            <person name="Blanchette R.A."/>
            <person name="Henrissat B."/>
            <person name="Martin F."/>
            <person name="Cullen D."/>
            <person name="Hibbett D.S."/>
            <person name="Grigoriev I.V."/>
        </authorList>
    </citation>
    <scope>NUCLEOTIDE SEQUENCE [LARGE SCALE GENOMIC DNA]</scope>
    <source>
        <strain evidence="20">FD-172 SS1</strain>
    </source>
</reference>
<gene>
    <name evidence="19" type="ORF">BOTBODRAFT_175389</name>
</gene>
<comment type="catalytic activity">
    <reaction evidence="11">
        <text>1D-myo-inositol 1,2,6-trisphosphate + H2O = 1D-myo-inositol 1,2-bisphosphate + phosphate</text>
        <dbReference type="Rhea" id="RHEA:77131"/>
        <dbReference type="ChEBI" id="CHEBI:15377"/>
        <dbReference type="ChEBI" id="CHEBI:43474"/>
        <dbReference type="ChEBI" id="CHEBI:195537"/>
        <dbReference type="ChEBI" id="CHEBI:195539"/>
    </reaction>
    <physiologicalReaction direction="left-to-right" evidence="11">
        <dbReference type="Rhea" id="RHEA:77132"/>
    </physiologicalReaction>
</comment>
<keyword evidence="5 17" id="KW-1015">Disulfide bond</keyword>
<evidence type="ECO:0000256" key="4">
    <source>
        <dbReference type="ARBA" id="ARBA00022801"/>
    </source>
</evidence>
<dbReference type="PIRSF" id="PIRSF000894">
    <property type="entry name" value="Acid_phosphatase"/>
    <property type="match status" value="1"/>
</dbReference>
<dbReference type="Gene3D" id="3.40.50.1240">
    <property type="entry name" value="Phosphoglycerate mutase-like"/>
    <property type="match status" value="1"/>
</dbReference>
<accession>A0A067MG30</accession>
<dbReference type="HOGENOM" id="CLU_020880_0_1_1"/>
<evidence type="ECO:0000256" key="11">
    <source>
        <dbReference type="ARBA" id="ARBA00043721"/>
    </source>
</evidence>
<comment type="catalytic activity">
    <reaction evidence="12">
        <text>1D-myo-inositol 1,2,4,5,6-pentakisphosphate + H2O = 1D-myo-inositol 1,2,5,6-tetrakisphosphate + phosphate</text>
        <dbReference type="Rhea" id="RHEA:77115"/>
        <dbReference type="ChEBI" id="CHEBI:15377"/>
        <dbReference type="ChEBI" id="CHEBI:43474"/>
        <dbReference type="ChEBI" id="CHEBI:57798"/>
        <dbReference type="ChEBI" id="CHEBI:195535"/>
    </reaction>
    <physiologicalReaction direction="left-to-right" evidence="12">
        <dbReference type="Rhea" id="RHEA:77116"/>
    </physiologicalReaction>
</comment>
<keyword evidence="6" id="KW-0325">Glycoprotein</keyword>
<dbReference type="AlphaFoldDB" id="A0A067MG30"/>
<dbReference type="STRING" id="930990.A0A067MG30"/>
<evidence type="ECO:0000256" key="16">
    <source>
        <dbReference type="PIRSR" id="PIRSR000894-1"/>
    </source>
</evidence>
<dbReference type="InterPro" id="IPR016274">
    <property type="entry name" value="Histidine_acid_Pase_euk"/>
</dbReference>
<evidence type="ECO:0000256" key="18">
    <source>
        <dbReference type="SAM" id="SignalP"/>
    </source>
</evidence>
<evidence type="ECO:0000256" key="12">
    <source>
        <dbReference type="ARBA" id="ARBA00043748"/>
    </source>
</evidence>
<evidence type="ECO:0000256" key="6">
    <source>
        <dbReference type="ARBA" id="ARBA00023180"/>
    </source>
</evidence>
<evidence type="ECO:0000256" key="14">
    <source>
        <dbReference type="ARBA" id="ARBA00044106"/>
    </source>
</evidence>
<evidence type="ECO:0000313" key="20">
    <source>
        <dbReference type="Proteomes" id="UP000027195"/>
    </source>
</evidence>
<evidence type="ECO:0000256" key="13">
    <source>
        <dbReference type="ARBA" id="ARBA00043788"/>
    </source>
</evidence>
<dbReference type="OrthoDB" id="6509975at2759"/>
<keyword evidence="20" id="KW-1185">Reference proteome</keyword>
<evidence type="ECO:0000256" key="7">
    <source>
        <dbReference type="ARBA" id="ARBA00041857"/>
    </source>
</evidence>
<feature type="disulfide bond" evidence="17">
    <location>
        <begin position="419"/>
        <end position="428"/>
    </location>
</feature>
<dbReference type="GO" id="GO:0016158">
    <property type="term" value="F:inositol hexakisphosphate 3-phosphatase activity"/>
    <property type="evidence" value="ECO:0007669"/>
    <property type="project" value="UniProtKB-EC"/>
</dbReference>
<feature type="disulfide bond" evidence="17">
    <location>
        <begin position="255"/>
        <end position="269"/>
    </location>
</feature>
<dbReference type="PANTHER" id="PTHR20963">
    <property type="entry name" value="MULTIPLE INOSITOL POLYPHOSPHATE PHOSPHATASE-RELATED"/>
    <property type="match status" value="1"/>
</dbReference>
<evidence type="ECO:0000256" key="1">
    <source>
        <dbReference type="ARBA" id="ARBA00004613"/>
    </source>
</evidence>
<protein>
    <recommendedName>
        <fullName evidence="14">Phytase A</fullName>
    </recommendedName>
    <alternativeName>
        <fullName evidence="15">Histidine acid phosphatase phyA</fullName>
    </alternativeName>
    <alternativeName>
        <fullName evidence="8">Myo-inositol hexakisphosphate phosphohydrolase A</fullName>
    </alternativeName>
    <alternativeName>
        <fullName evidence="7">Myo-inositol-hexaphosphate 3-phosphohydrolase A</fullName>
    </alternativeName>
</protein>
<name>A0A067MG30_BOTB1</name>
<evidence type="ECO:0000256" key="8">
    <source>
        <dbReference type="ARBA" id="ARBA00042300"/>
    </source>
</evidence>
<evidence type="ECO:0000256" key="17">
    <source>
        <dbReference type="PIRSR" id="PIRSR000894-2"/>
    </source>
</evidence>
<dbReference type="InterPro" id="IPR000560">
    <property type="entry name" value="His_Pase_clade-2"/>
</dbReference>
<dbReference type="Proteomes" id="UP000027195">
    <property type="component" value="Unassembled WGS sequence"/>
</dbReference>
<evidence type="ECO:0000256" key="10">
    <source>
        <dbReference type="ARBA" id="ARBA00043675"/>
    </source>
</evidence>
<comment type="subcellular location">
    <subcellularLocation>
        <location evidence="1">Secreted</location>
    </subcellularLocation>
</comment>
<dbReference type="InterPro" id="IPR033379">
    <property type="entry name" value="Acid_Pase_AS"/>
</dbReference>
<dbReference type="PANTHER" id="PTHR20963:SF24">
    <property type="entry name" value="3-PHYTASE B"/>
    <property type="match status" value="1"/>
</dbReference>
<evidence type="ECO:0000256" key="5">
    <source>
        <dbReference type="ARBA" id="ARBA00023157"/>
    </source>
</evidence>
<dbReference type="Pfam" id="PF00328">
    <property type="entry name" value="His_Phos_2"/>
    <property type="match status" value="1"/>
</dbReference>
<dbReference type="InParanoid" id="A0A067MG30"/>
<evidence type="ECO:0000256" key="2">
    <source>
        <dbReference type="ARBA" id="ARBA00011245"/>
    </source>
</evidence>
<dbReference type="SUPFAM" id="SSF53254">
    <property type="entry name" value="Phosphoglycerate mutase-like"/>
    <property type="match status" value="1"/>
</dbReference>
<comment type="catalytic activity">
    <reaction evidence="9">
        <text>1D-myo-inositol 1,2,5,6-tetrakisphosphate + H2O = 1D-myo-inositol 1,2,6-trisphosphate + phosphate</text>
        <dbReference type="Rhea" id="RHEA:77119"/>
        <dbReference type="ChEBI" id="CHEBI:15377"/>
        <dbReference type="ChEBI" id="CHEBI:43474"/>
        <dbReference type="ChEBI" id="CHEBI:195535"/>
        <dbReference type="ChEBI" id="CHEBI:195537"/>
    </reaction>
    <physiologicalReaction direction="left-to-right" evidence="9">
        <dbReference type="Rhea" id="RHEA:77120"/>
    </physiologicalReaction>
</comment>
<keyword evidence="18" id="KW-0732">Signal</keyword>